<evidence type="ECO:0000313" key="1">
    <source>
        <dbReference type="EMBL" id="CCG99868.1"/>
    </source>
</evidence>
<evidence type="ECO:0000313" key="2">
    <source>
        <dbReference type="Proteomes" id="UP000011058"/>
    </source>
</evidence>
<keyword evidence="2" id="KW-1185">Reference proteome</keyword>
<sequence>MTDAQKAEITKISQEFFSGFEGTFDTINGTGWLVADPLSGYLNSVGYQHTLSQLPENEKHPQVLILEFPNGSWFIPAGGDLKSVIPTAENWLWIDN</sequence>
<dbReference type="Proteomes" id="UP000011058">
    <property type="component" value="Chromosome"/>
</dbReference>
<reference evidence="1 2" key="1">
    <citation type="journal article" date="2012" name="J. Bacteriol.">
        <title>Genome Sequence of Fibrella aestuarina BUZ 2T, a Filamentous Marine Bacterium.</title>
        <authorList>
            <person name="Filippini M."/>
            <person name="Qi W."/>
            <person name="Blom J."/>
            <person name="Goesmann A."/>
            <person name="Smits T.H."/>
            <person name="Bagheri H.C."/>
        </authorList>
    </citation>
    <scope>NUCLEOTIDE SEQUENCE [LARGE SCALE GENOMIC DNA]</scope>
    <source>
        <strain evidence="2">BUZ 2T</strain>
    </source>
</reference>
<dbReference type="HOGENOM" id="CLU_2355567_0_0_10"/>
<protein>
    <submittedName>
        <fullName evidence="1">Uncharacterized protein</fullName>
    </submittedName>
</protein>
<dbReference type="STRING" id="1166018.FAES_1859"/>
<accession>I0K6W5</accession>
<dbReference type="EMBL" id="HE796683">
    <property type="protein sequence ID" value="CCG99868.1"/>
    <property type="molecule type" value="Genomic_DNA"/>
</dbReference>
<gene>
    <name evidence="1" type="ORF">FAES_1859</name>
</gene>
<proteinExistence type="predicted"/>
<dbReference type="KEGG" id="fae:FAES_1859"/>
<organism evidence="1 2">
    <name type="scientific">Fibrella aestuarina BUZ 2</name>
    <dbReference type="NCBI Taxonomy" id="1166018"/>
    <lineage>
        <taxon>Bacteria</taxon>
        <taxon>Pseudomonadati</taxon>
        <taxon>Bacteroidota</taxon>
        <taxon>Cytophagia</taxon>
        <taxon>Cytophagales</taxon>
        <taxon>Spirosomataceae</taxon>
        <taxon>Fibrella</taxon>
    </lineage>
</organism>
<name>I0K6W5_9BACT</name>
<dbReference type="RefSeq" id="WP_015330967.1">
    <property type="nucleotide sequence ID" value="NC_020054.1"/>
</dbReference>
<dbReference type="AlphaFoldDB" id="I0K6W5"/>